<organism evidence="2 3">
    <name type="scientific">Stenotrophomonas maltophilia</name>
    <name type="common">Pseudomonas maltophilia</name>
    <name type="synonym">Xanthomonas maltophilia</name>
    <dbReference type="NCBI Taxonomy" id="40324"/>
    <lineage>
        <taxon>Bacteria</taxon>
        <taxon>Pseudomonadati</taxon>
        <taxon>Pseudomonadota</taxon>
        <taxon>Gammaproteobacteria</taxon>
        <taxon>Lysobacterales</taxon>
        <taxon>Lysobacteraceae</taxon>
        <taxon>Stenotrophomonas</taxon>
        <taxon>Stenotrophomonas maltophilia group</taxon>
    </lineage>
</organism>
<gene>
    <name evidence="2" type="ORF">E5352_09340</name>
</gene>
<evidence type="ECO:0000313" key="2">
    <source>
        <dbReference type="EMBL" id="TGY34081.1"/>
    </source>
</evidence>
<evidence type="ECO:0000256" key="1">
    <source>
        <dbReference type="SAM" id="MobiDB-lite"/>
    </source>
</evidence>
<accession>A0A4S2CZP9</accession>
<sequence>MAIACALCDSIGRGERWRAPRFCMRTRVDPPGTCWLHSSKEELRWCAQSMVTSMQGAEKRSLYLQLLRRVGEAFQQDDLAVDNLLATISPEARSMLLKYGSAELRAALSKRIAALPNAEVRPATTSARIPDGLPQPLLDGLLAFEKRLQARYETLVERGHTRSHKYVAAAMKVPVRLAVFLAGEGIERWDIVRNRDLVAFFQKNPAAPRQPIERFLQSMEDHRPFRERRGRPAGGRKRMRDAKRRPPPQVLRPEILLQFLADVRERYSVHEYLLAWMVCRLGMIARHAYSITLDRIQLNDRGRMVIRPALVWVEVPQRVADQFRKIIEPVDPSWGKVDPESLRFVTLFDHYITDLDEFTAKVLQGRTRLLRASAIFAAMLDGHLDRVTLRHTMGVSMPTILQLERLLSVDLHRRLDPSLVEARNAHITGHVDD</sequence>
<dbReference type="RefSeq" id="WP_136004699.1">
    <property type="nucleotide sequence ID" value="NZ_SRYW01000007.1"/>
</dbReference>
<dbReference type="OrthoDB" id="7069088at2"/>
<evidence type="ECO:0000313" key="3">
    <source>
        <dbReference type="Proteomes" id="UP000306631"/>
    </source>
</evidence>
<dbReference type="EMBL" id="SRYW01000007">
    <property type="protein sequence ID" value="TGY34081.1"/>
    <property type="molecule type" value="Genomic_DNA"/>
</dbReference>
<protein>
    <submittedName>
        <fullName evidence="2">Uncharacterized protein</fullName>
    </submittedName>
</protein>
<comment type="caution">
    <text evidence="2">The sequence shown here is derived from an EMBL/GenBank/DDBJ whole genome shotgun (WGS) entry which is preliminary data.</text>
</comment>
<name>A0A4S2CZP9_STEMA</name>
<dbReference type="AlphaFoldDB" id="A0A4S2CZP9"/>
<dbReference type="Proteomes" id="UP000306631">
    <property type="component" value="Unassembled WGS sequence"/>
</dbReference>
<reference evidence="2 3" key="1">
    <citation type="submission" date="2019-04" db="EMBL/GenBank/DDBJ databases">
        <title>Microbes associate with the intestines of laboratory mice.</title>
        <authorList>
            <person name="Navarre W."/>
            <person name="Wong E."/>
            <person name="Huang K."/>
            <person name="Tropini C."/>
            <person name="Ng K."/>
            <person name="Yu B."/>
        </authorList>
    </citation>
    <scope>NUCLEOTIDE SEQUENCE [LARGE SCALE GENOMIC DNA]</scope>
    <source>
        <strain evidence="2 3">NM62_B4-13</strain>
    </source>
</reference>
<feature type="region of interest" description="Disordered" evidence="1">
    <location>
        <begin position="223"/>
        <end position="246"/>
    </location>
</feature>
<feature type="compositionally biased region" description="Basic residues" evidence="1">
    <location>
        <begin position="225"/>
        <end position="246"/>
    </location>
</feature>
<proteinExistence type="predicted"/>